<dbReference type="PANTHER" id="PTHR13693">
    <property type="entry name" value="CLASS II AMINOTRANSFERASE/8-AMINO-7-OXONONANOATE SYNTHASE"/>
    <property type="match status" value="1"/>
</dbReference>
<dbReference type="EMBL" id="JAUHHV010000011">
    <property type="protein sequence ID" value="KAK1408057.1"/>
    <property type="molecule type" value="Genomic_DNA"/>
</dbReference>
<comment type="pathway">
    <text evidence="2">Lipid metabolism; sphingolipid metabolism.</text>
</comment>
<protein>
    <recommendedName>
        <fullName evidence="5">serine C-palmitoyltransferase</fullName>
        <ecNumber evidence="5">2.3.1.50</ecNumber>
    </recommendedName>
</protein>
<dbReference type="Proteomes" id="UP001229421">
    <property type="component" value="Unassembled WGS sequence"/>
</dbReference>
<dbReference type="GO" id="GO:0046513">
    <property type="term" value="P:ceramide biosynthetic process"/>
    <property type="evidence" value="ECO:0007669"/>
    <property type="project" value="TreeGrafter"/>
</dbReference>
<evidence type="ECO:0000313" key="13">
    <source>
        <dbReference type="Proteomes" id="UP001229421"/>
    </source>
</evidence>
<evidence type="ECO:0000256" key="10">
    <source>
        <dbReference type="ARBA" id="ARBA00023315"/>
    </source>
</evidence>
<evidence type="ECO:0000256" key="4">
    <source>
        <dbReference type="ARBA" id="ARBA00008392"/>
    </source>
</evidence>
<dbReference type="GO" id="GO:0005783">
    <property type="term" value="C:endoplasmic reticulum"/>
    <property type="evidence" value="ECO:0007669"/>
    <property type="project" value="TreeGrafter"/>
</dbReference>
<evidence type="ECO:0000256" key="3">
    <source>
        <dbReference type="ARBA" id="ARBA00004991"/>
    </source>
</evidence>
<evidence type="ECO:0000259" key="11">
    <source>
        <dbReference type="Pfam" id="PF00155"/>
    </source>
</evidence>
<keyword evidence="7" id="KW-0663">Pyridoxal phosphate</keyword>
<dbReference type="PANTHER" id="PTHR13693:SF2">
    <property type="entry name" value="SERINE PALMITOYLTRANSFERASE 1"/>
    <property type="match status" value="1"/>
</dbReference>
<proteinExistence type="inferred from homology"/>
<evidence type="ECO:0000256" key="6">
    <source>
        <dbReference type="ARBA" id="ARBA00022679"/>
    </source>
</evidence>
<evidence type="ECO:0000256" key="7">
    <source>
        <dbReference type="ARBA" id="ARBA00022898"/>
    </source>
</evidence>
<accession>A0AAD8JST6</accession>
<dbReference type="InterPro" id="IPR015421">
    <property type="entry name" value="PyrdxlP-dep_Trfase_major"/>
</dbReference>
<keyword evidence="8" id="KW-0746">Sphingolipid metabolism</keyword>
<keyword evidence="9" id="KW-0443">Lipid metabolism</keyword>
<evidence type="ECO:0000256" key="9">
    <source>
        <dbReference type="ARBA" id="ARBA00023098"/>
    </source>
</evidence>
<comment type="caution">
    <text evidence="12">The sequence shown here is derived from an EMBL/GenBank/DDBJ whole genome shotgun (WGS) entry which is preliminary data.</text>
</comment>
<gene>
    <name evidence="12" type="ORF">QVD17_39688</name>
</gene>
<dbReference type="GO" id="GO:0046512">
    <property type="term" value="P:sphingosine biosynthetic process"/>
    <property type="evidence" value="ECO:0007669"/>
    <property type="project" value="TreeGrafter"/>
</dbReference>
<dbReference type="AlphaFoldDB" id="A0AAD8JST6"/>
<feature type="domain" description="Aminotransferase class I/classII large" evidence="11">
    <location>
        <begin position="173"/>
        <end position="253"/>
    </location>
</feature>
<dbReference type="EC" id="2.3.1.50" evidence="5"/>
<comment type="similarity">
    <text evidence="4">Belongs to the class-II pyridoxal-phosphate-dependent aminotransferase family.</text>
</comment>
<dbReference type="GO" id="GO:0016020">
    <property type="term" value="C:membrane"/>
    <property type="evidence" value="ECO:0007669"/>
    <property type="project" value="GOC"/>
</dbReference>
<sequence length="256" mass="29306">MDHLRIVSVEMRLLNTSRTSGPPPPRQSETREAQQQHLFSRLLFLHRYRITTTPLSRRTNNPFHGIIFISGVRRWYSSRQDLRRWYNSRQDLRRWYNSPLVQFASSFSGGTIRRWSLRRADLCCTSQAQSTKEIDDLCDEWVPESLIPPVIEEMKREVPVLAAGPHKIINGKNVVNFASANYLGLMGHVKLPDSCTSSLEKYGVGSCGPHQFYRTIDVHLDCETNIAEFLGTPDSILYSYGLSTMFSAIPALVNRC</sequence>
<dbReference type="GO" id="GO:0004758">
    <property type="term" value="F:serine C-palmitoyltransferase activity"/>
    <property type="evidence" value="ECO:0007669"/>
    <property type="project" value="TreeGrafter"/>
</dbReference>
<dbReference type="InterPro" id="IPR004839">
    <property type="entry name" value="Aminotransferase_I/II_large"/>
</dbReference>
<keyword evidence="10" id="KW-0012">Acyltransferase</keyword>
<comment type="pathway">
    <text evidence="3">Sphingolipid metabolism.</text>
</comment>
<comment type="cofactor">
    <cofactor evidence="1">
        <name>pyridoxal 5'-phosphate</name>
        <dbReference type="ChEBI" id="CHEBI:597326"/>
    </cofactor>
</comment>
<evidence type="ECO:0000256" key="2">
    <source>
        <dbReference type="ARBA" id="ARBA00004760"/>
    </source>
</evidence>
<keyword evidence="6" id="KW-0808">Transferase</keyword>
<name>A0AAD8JST6_TARER</name>
<dbReference type="SUPFAM" id="SSF53383">
    <property type="entry name" value="PLP-dependent transferases"/>
    <property type="match status" value="1"/>
</dbReference>
<dbReference type="Pfam" id="PF00155">
    <property type="entry name" value="Aminotran_1_2"/>
    <property type="match status" value="1"/>
</dbReference>
<dbReference type="InterPro" id="IPR015424">
    <property type="entry name" value="PyrdxlP-dep_Trfase"/>
</dbReference>
<organism evidence="12 13">
    <name type="scientific">Tagetes erecta</name>
    <name type="common">African marigold</name>
    <dbReference type="NCBI Taxonomy" id="13708"/>
    <lineage>
        <taxon>Eukaryota</taxon>
        <taxon>Viridiplantae</taxon>
        <taxon>Streptophyta</taxon>
        <taxon>Embryophyta</taxon>
        <taxon>Tracheophyta</taxon>
        <taxon>Spermatophyta</taxon>
        <taxon>Magnoliopsida</taxon>
        <taxon>eudicotyledons</taxon>
        <taxon>Gunneridae</taxon>
        <taxon>Pentapetalae</taxon>
        <taxon>asterids</taxon>
        <taxon>campanulids</taxon>
        <taxon>Asterales</taxon>
        <taxon>Asteraceae</taxon>
        <taxon>Asteroideae</taxon>
        <taxon>Heliantheae alliance</taxon>
        <taxon>Tageteae</taxon>
        <taxon>Tagetes</taxon>
    </lineage>
</organism>
<keyword evidence="13" id="KW-1185">Reference proteome</keyword>
<reference evidence="12" key="1">
    <citation type="journal article" date="2023" name="bioRxiv">
        <title>Improved chromosome-level genome assembly for marigold (Tagetes erecta).</title>
        <authorList>
            <person name="Jiang F."/>
            <person name="Yuan L."/>
            <person name="Wang S."/>
            <person name="Wang H."/>
            <person name="Xu D."/>
            <person name="Wang A."/>
            <person name="Fan W."/>
        </authorList>
    </citation>
    <scope>NUCLEOTIDE SEQUENCE</scope>
    <source>
        <strain evidence="12">WSJ</strain>
        <tissue evidence="12">Leaf</tissue>
    </source>
</reference>
<evidence type="ECO:0000256" key="5">
    <source>
        <dbReference type="ARBA" id="ARBA00013220"/>
    </source>
</evidence>
<dbReference type="GO" id="GO:0030170">
    <property type="term" value="F:pyridoxal phosphate binding"/>
    <property type="evidence" value="ECO:0007669"/>
    <property type="project" value="InterPro"/>
</dbReference>
<dbReference type="Gene3D" id="3.40.640.10">
    <property type="entry name" value="Type I PLP-dependent aspartate aminotransferase-like (Major domain)"/>
    <property type="match status" value="1"/>
</dbReference>
<evidence type="ECO:0000313" key="12">
    <source>
        <dbReference type="EMBL" id="KAK1408057.1"/>
    </source>
</evidence>
<evidence type="ECO:0000256" key="8">
    <source>
        <dbReference type="ARBA" id="ARBA00022919"/>
    </source>
</evidence>
<evidence type="ECO:0000256" key="1">
    <source>
        <dbReference type="ARBA" id="ARBA00001933"/>
    </source>
</evidence>
<dbReference type="InterPro" id="IPR050087">
    <property type="entry name" value="AON_synthase_class-II"/>
</dbReference>